<organism evidence="2">
    <name type="scientific">Oryza sativa subsp. japonica</name>
    <name type="common">Rice</name>
    <dbReference type="NCBI Taxonomy" id="39947"/>
    <lineage>
        <taxon>Eukaryota</taxon>
        <taxon>Viridiplantae</taxon>
        <taxon>Streptophyta</taxon>
        <taxon>Embryophyta</taxon>
        <taxon>Tracheophyta</taxon>
        <taxon>Spermatophyta</taxon>
        <taxon>Magnoliopsida</taxon>
        <taxon>Liliopsida</taxon>
        <taxon>Poales</taxon>
        <taxon>Poaceae</taxon>
        <taxon>BOP clade</taxon>
        <taxon>Oryzoideae</taxon>
        <taxon>Oryzeae</taxon>
        <taxon>Oryzinae</taxon>
        <taxon>Oryza</taxon>
        <taxon>Oryza sativa</taxon>
    </lineage>
</organism>
<protein>
    <submittedName>
        <fullName evidence="2">OSJNBa0004B13.25 protein</fullName>
    </submittedName>
</protein>
<feature type="region of interest" description="Disordered" evidence="1">
    <location>
        <begin position="77"/>
        <end position="105"/>
    </location>
</feature>
<accession>Q7F726</accession>
<name>Q7F726_ORYSJ</name>
<gene>
    <name evidence="2" type="primary">OSJNBa0004B13.25</name>
</gene>
<sequence>MGPESDGRRGPPLARVGGWPTRHRDRACCRRVIVGGRTLVDEEVDVVDGYVPEEAECALSRATEPTQLILAVVEGGLKGDSEKGGGPWRKERRGGGQGKGLVGVS</sequence>
<feature type="compositionally biased region" description="Gly residues" evidence="1">
    <location>
        <begin position="95"/>
        <end position="105"/>
    </location>
</feature>
<reference evidence="2" key="1">
    <citation type="submission" date="2000-12" db="EMBL/GenBank/DDBJ databases">
        <title>Oryza sativa nipponbare(GA3) genomic DNA, chromosome 1, BAC clone:OSJNBa0004B13.</title>
        <authorList>
            <person name="Sasaki T."/>
            <person name="Matsumoto T."/>
            <person name="Yamamoto K."/>
        </authorList>
    </citation>
    <scope>NUCLEOTIDE SEQUENCE</scope>
</reference>
<feature type="region of interest" description="Disordered" evidence="1">
    <location>
        <begin position="1"/>
        <end position="20"/>
    </location>
</feature>
<dbReference type="AlphaFoldDB" id="Q7F726"/>
<evidence type="ECO:0000313" key="2">
    <source>
        <dbReference type="EMBL" id="BAB39970.1"/>
    </source>
</evidence>
<dbReference type="EMBL" id="AP003018">
    <property type="protein sequence ID" value="BAB39970.1"/>
    <property type="molecule type" value="Genomic_DNA"/>
</dbReference>
<proteinExistence type="predicted"/>
<evidence type="ECO:0000256" key="1">
    <source>
        <dbReference type="SAM" id="MobiDB-lite"/>
    </source>
</evidence>